<accession>A0A8J0R732</accession>
<protein>
    <submittedName>
        <fullName evidence="6">Interleukin-20 receptor subunit beta isoform X1</fullName>
    </submittedName>
</protein>
<evidence type="ECO:0000313" key="6">
    <source>
        <dbReference type="RefSeq" id="XP_004917828.1"/>
    </source>
</evidence>
<dbReference type="InterPro" id="IPR015373">
    <property type="entry name" value="Interferon/interleukin_rcp_dom"/>
</dbReference>
<sequence length="321" mass="36145">MGTCRCSWIIGTMGLLEMSVVMVCTSVTLAAKLPTPSNIYMKSSNMKHCLYWDPILNAEGTVKYSVQVQGEYERHYKSQHWTNVDSCQSITAHWCNVTEEIASTVQYELRVRAELGSQNSDWAKLETPFNRNTSVLTPPAIKFHSTGPLLTLETEYFGPQFIFFVFYWKKGHKDKVVSKKMYRGATIFHLEKAEGGHEYCAQVIAYAVPIKRNSSRSDVVCAAAKAGSELSTLTVGFISLFGVIVGLVILLALLRNVALIMRYSCFPHGKIPKTLMEPFSSQKMTRPHFLEDCEKITSSEPSNKIPYTIIRQDCSTKIQIL</sequence>
<dbReference type="AGR" id="Xenbase:XB-GENE-29077319"/>
<keyword evidence="5" id="KW-1185">Reference proteome</keyword>
<evidence type="ECO:0000313" key="5">
    <source>
        <dbReference type="Proteomes" id="UP000008143"/>
    </source>
</evidence>
<dbReference type="InterPro" id="IPR003961">
    <property type="entry name" value="FN3_dom"/>
</dbReference>
<dbReference type="GO" id="GO:0004896">
    <property type="term" value="F:cytokine receptor activity"/>
    <property type="evidence" value="ECO:0000318"/>
    <property type="project" value="GO_Central"/>
</dbReference>
<dbReference type="GO" id="GO:0005886">
    <property type="term" value="C:plasma membrane"/>
    <property type="evidence" value="ECO:0000318"/>
    <property type="project" value="GO_Central"/>
</dbReference>
<feature type="signal peptide" evidence="2">
    <location>
        <begin position="1"/>
        <end position="30"/>
    </location>
</feature>
<keyword evidence="2" id="KW-0732">Signal</keyword>
<dbReference type="InterPro" id="IPR013783">
    <property type="entry name" value="Ig-like_fold"/>
</dbReference>
<dbReference type="Proteomes" id="UP000008143">
    <property type="component" value="Chromosome 5"/>
</dbReference>
<dbReference type="RefSeq" id="XP_004917828.1">
    <property type="nucleotide sequence ID" value="XM_004917771.4"/>
</dbReference>
<evidence type="ECO:0000256" key="1">
    <source>
        <dbReference type="SAM" id="Phobius"/>
    </source>
</evidence>
<keyword evidence="1" id="KW-0472">Membrane</keyword>
<feature type="domain" description="Fibronectin type-III" evidence="3">
    <location>
        <begin position="19"/>
        <end position="122"/>
    </location>
</feature>
<feature type="domain" description="Interferon/interleukin receptor" evidence="4">
    <location>
        <begin position="155"/>
        <end position="223"/>
    </location>
</feature>
<organism evidence="5 6">
    <name type="scientific">Xenopus tropicalis</name>
    <name type="common">Western clawed frog</name>
    <name type="synonym">Silurana tropicalis</name>
    <dbReference type="NCBI Taxonomy" id="8364"/>
    <lineage>
        <taxon>Eukaryota</taxon>
        <taxon>Metazoa</taxon>
        <taxon>Chordata</taxon>
        <taxon>Craniata</taxon>
        <taxon>Vertebrata</taxon>
        <taxon>Euteleostomi</taxon>
        <taxon>Amphibia</taxon>
        <taxon>Batrachia</taxon>
        <taxon>Anura</taxon>
        <taxon>Pipoidea</taxon>
        <taxon>Pipidae</taxon>
        <taxon>Xenopodinae</taxon>
        <taxon>Xenopus</taxon>
        <taxon>Silurana</taxon>
    </lineage>
</organism>
<evidence type="ECO:0000256" key="2">
    <source>
        <dbReference type="SAM" id="SignalP"/>
    </source>
</evidence>
<keyword evidence="1" id="KW-0812">Transmembrane</keyword>
<evidence type="ECO:0000313" key="7">
    <source>
        <dbReference type="Xenbase" id="XB-GENE-29077319"/>
    </source>
</evidence>
<dbReference type="Pfam" id="PF01108">
    <property type="entry name" value="Tissue_fac"/>
    <property type="match status" value="1"/>
</dbReference>
<dbReference type="FunFam" id="2.60.40.10:FF:001006">
    <property type="entry name" value="Interleukin 20 receptor subunit beta"/>
    <property type="match status" value="1"/>
</dbReference>
<dbReference type="KEGG" id="xtr:101734011"/>
<feature type="chain" id="PRO_5035147049" evidence="2">
    <location>
        <begin position="31"/>
        <end position="321"/>
    </location>
</feature>
<name>A0A8J0R732_XENTR</name>
<dbReference type="Pfam" id="PF09294">
    <property type="entry name" value="Interfer-bind"/>
    <property type="match status" value="1"/>
</dbReference>
<keyword evidence="1" id="KW-1133">Transmembrane helix</keyword>
<dbReference type="PANTHER" id="PTHR20859">
    <property type="entry name" value="INTERFERON/INTERLEUKIN RECEPTOR"/>
    <property type="match status" value="1"/>
</dbReference>
<dbReference type="GeneID" id="101734011"/>
<dbReference type="InterPro" id="IPR036116">
    <property type="entry name" value="FN3_sf"/>
</dbReference>
<reference evidence="6" key="1">
    <citation type="submission" date="2025-08" db="UniProtKB">
        <authorList>
            <consortium name="RefSeq"/>
        </authorList>
    </citation>
    <scope>IDENTIFICATION</scope>
    <source>
        <strain evidence="6">Nigerian</strain>
        <tissue evidence="6">Liver and blood</tissue>
    </source>
</reference>
<keyword evidence="6" id="KW-0675">Receptor</keyword>
<dbReference type="OrthoDB" id="8704831at2759"/>
<feature type="transmembrane region" description="Helical" evidence="1">
    <location>
        <begin position="233"/>
        <end position="254"/>
    </location>
</feature>
<dbReference type="SUPFAM" id="SSF49265">
    <property type="entry name" value="Fibronectin type III"/>
    <property type="match status" value="2"/>
</dbReference>
<dbReference type="InterPro" id="IPR050650">
    <property type="entry name" value="Type-II_Cytokine-TF_Rcpt"/>
</dbReference>
<dbReference type="PANTHER" id="PTHR20859:SF48">
    <property type="entry name" value="INTERLEUKIN-20 RECEPTOR SUBUNIT BETA"/>
    <property type="match status" value="1"/>
</dbReference>
<dbReference type="CTD" id="53833"/>
<dbReference type="AlphaFoldDB" id="A0A8J0R732"/>
<evidence type="ECO:0000259" key="4">
    <source>
        <dbReference type="Pfam" id="PF09294"/>
    </source>
</evidence>
<dbReference type="OMA" id="KFTENAG"/>
<dbReference type="GO" id="GO:0019221">
    <property type="term" value="P:cytokine-mediated signaling pathway"/>
    <property type="evidence" value="ECO:0000318"/>
    <property type="project" value="GO_Central"/>
</dbReference>
<evidence type="ECO:0000259" key="3">
    <source>
        <dbReference type="Pfam" id="PF01108"/>
    </source>
</evidence>
<gene>
    <name evidence="6 7" type="primary">il20rb</name>
</gene>
<dbReference type="Xenbase" id="XB-GENE-29077319">
    <property type="gene designation" value="il20rb"/>
</dbReference>
<proteinExistence type="predicted"/>
<dbReference type="Gene3D" id="2.60.40.10">
    <property type="entry name" value="Immunoglobulins"/>
    <property type="match status" value="2"/>
</dbReference>
<dbReference type="GO" id="GO:0042015">
    <property type="term" value="F:interleukin-20 binding"/>
    <property type="evidence" value="ECO:0000318"/>
    <property type="project" value="GO_Central"/>
</dbReference>